<evidence type="ECO:0000313" key="1">
    <source>
        <dbReference type="EMBL" id="MDQ0393854.1"/>
    </source>
</evidence>
<proteinExistence type="predicted"/>
<dbReference type="Proteomes" id="UP001237448">
    <property type="component" value="Unassembled WGS sequence"/>
</dbReference>
<accession>A0ABU0FIA4</accession>
<name>A0ABU0FIA4_9HYPH</name>
<reference evidence="1 2" key="1">
    <citation type="submission" date="2023-07" db="EMBL/GenBank/DDBJ databases">
        <title>Genomic Encyclopedia of Type Strains, Phase IV (KMG-IV): sequencing the most valuable type-strain genomes for metagenomic binning, comparative biology and taxonomic classification.</title>
        <authorList>
            <person name="Goeker M."/>
        </authorList>
    </citation>
    <scope>NUCLEOTIDE SEQUENCE [LARGE SCALE GENOMIC DNA]</scope>
    <source>
        <strain evidence="1 2">DSM 5896</strain>
    </source>
</reference>
<protein>
    <submittedName>
        <fullName evidence="1">Uncharacterized protein</fullName>
    </submittedName>
</protein>
<gene>
    <name evidence="1" type="ORF">J3R73_003646</name>
</gene>
<dbReference type="EMBL" id="JAUSVK010000001">
    <property type="protein sequence ID" value="MDQ0393854.1"/>
    <property type="molecule type" value="Genomic_DNA"/>
</dbReference>
<sequence length="65" mass="7349">MVREAKHLEAGIGQICIAFLVVPRLSFETVLVAVDFDNETRAQMDKICDIGTDRHLTPKMTTVFR</sequence>
<organism evidence="1 2">
    <name type="scientific">Labrys monachus</name>
    <dbReference type="NCBI Taxonomy" id="217067"/>
    <lineage>
        <taxon>Bacteria</taxon>
        <taxon>Pseudomonadati</taxon>
        <taxon>Pseudomonadota</taxon>
        <taxon>Alphaproteobacteria</taxon>
        <taxon>Hyphomicrobiales</taxon>
        <taxon>Xanthobacteraceae</taxon>
        <taxon>Labrys</taxon>
    </lineage>
</organism>
<keyword evidence="2" id="KW-1185">Reference proteome</keyword>
<comment type="caution">
    <text evidence="1">The sequence shown here is derived from an EMBL/GenBank/DDBJ whole genome shotgun (WGS) entry which is preliminary data.</text>
</comment>
<evidence type="ECO:0000313" key="2">
    <source>
        <dbReference type="Proteomes" id="UP001237448"/>
    </source>
</evidence>